<dbReference type="PANTHER" id="PTHR23112:SF37">
    <property type="entry name" value="G PROTEIN-COUPLED RECEPTOR GPR1"/>
    <property type="match status" value="1"/>
</dbReference>
<feature type="compositionally biased region" description="Polar residues" evidence="5">
    <location>
        <begin position="353"/>
        <end position="366"/>
    </location>
</feature>
<evidence type="ECO:0000256" key="5">
    <source>
        <dbReference type="SAM" id="MobiDB-lite"/>
    </source>
</evidence>
<feature type="transmembrane region" description="Helical" evidence="6">
    <location>
        <begin position="143"/>
        <end position="162"/>
    </location>
</feature>
<dbReference type="Proteomes" id="UP000799424">
    <property type="component" value="Unassembled WGS sequence"/>
</dbReference>
<dbReference type="Pfam" id="PF11970">
    <property type="entry name" value="GPR_Gpa2_C"/>
    <property type="match status" value="1"/>
</dbReference>
<evidence type="ECO:0008006" key="11">
    <source>
        <dbReference type="Google" id="ProtNLM"/>
    </source>
</evidence>
<dbReference type="EMBL" id="MU006221">
    <property type="protein sequence ID" value="KAF2829267.1"/>
    <property type="molecule type" value="Genomic_DNA"/>
</dbReference>
<accession>A0A6A7A980</accession>
<feature type="domain" description="G protein-coupled receptor GPR1/2/3 C-terminal" evidence="8">
    <location>
        <begin position="389"/>
        <end position="462"/>
    </location>
</feature>
<feature type="region of interest" description="Disordered" evidence="5">
    <location>
        <begin position="293"/>
        <end position="389"/>
    </location>
</feature>
<evidence type="ECO:0000256" key="3">
    <source>
        <dbReference type="ARBA" id="ARBA00022989"/>
    </source>
</evidence>
<feature type="transmembrane region" description="Helical" evidence="6">
    <location>
        <begin position="398"/>
        <end position="417"/>
    </location>
</feature>
<feature type="region of interest" description="Disordered" evidence="5">
    <location>
        <begin position="556"/>
        <end position="611"/>
    </location>
</feature>
<name>A0A6A7A980_9PLEO</name>
<evidence type="ECO:0000259" key="7">
    <source>
        <dbReference type="Pfam" id="PF11710"/>
    </source>
</evidence>
<reference evidence="9" key="1">
    <citation type="journal article" date="2020" name="Stud. Mycol.">
        <title>101 Dothideomycetes genomes: a test case for predicting lifestyles and emergence of pathogens.</title>
        <authorList>
            <person name="Haridas S."/>
            <person name="Albert R."/>
            <person name="Binder M."/>
            <person name="Bloem J."/>
            <person name="Labutti K."/>
            <person name="Salamov A."/>
            <person name="Andreopoulos B."/>
            <person name="Baker S."/>
            <person name="Barry K."/>
            <person name="Bills G."/>
            <person name="Bluhm B."/>
            <person name="Cannon C."/>
            <person name="Castanera R."/>
            <person name="Culley D."/>
            <person name="Daum C."/>
            <person name="Ezra D."/>
            <person name="Gonzalez J."/>
            <person name="Henrissat B."/>
            <person name="Kuo A."/>
            <person name="Liang C."/>
            <person name="Lipzen A."/>
            <person name="Lutzoni F."/>
            <person name="Magnuson J."/>
            <person name="Mondo S."/>
            <person name="Nolan M."/>
            <person name="Ohm R."/>
            <person name="Pangilinan J."/>
            <person name="Park H.-J."/>
            <person name="Ramirez L."/>
            <person name="Alfaro M."/>
            <person name="Sun H."/>
            <person name="Tritt A."/>
            <person name="Yoshinaga Y."/>
            <person name="Zwiers L.-H."/>
            <person name="Turgeon B."/>
            <person name="Goodwin S."/>
            <person name="Spatafora J."/>
            <person name="Crous P."/>
            <person name="Grigoriev I."/>
        </authorList>
    </citation>
    <scope>NUCLEOTIDE SEQUENCE</scope>
    <source>
        <strain evidence="9">CBS 113818</strain>
    </source>
</reference>
<feature type="transmembrane region" description="Helical" evidence="6">
    <location>
        <begin position="432"/>
        <end position="456"/>
    </location>
</feature>
<keyword evidence="4 6" id="KW-0472">Membrane</keyword>
<dbReference type="GO" id="GO:0004930">
    <property type="term" value="F:G protein-coupled receptor activity"/>
    <property type="evidence" value="ECO:0007669"/>
    <property type="project" value="TreeGrafter"/>
</dbReference>
<evidence type="ECO:0000259" key="8">
    <source>
        <dbReference type="Pfam" id="PF11970"/>
    </source>
</evidence>
<dbReference type="GO" id="GO:0007189">
    <property type="term" value="P:adenylate cyclase-activating G protein-coupled receptor signaling pathway"/>
    <property type="evidence" value="ECO:0007669"/>
    <property type="project" value="TreeGrafter"/>
</dbReference>
<dbReference type="PANTHER" id="PTHR23112">
    <property type="entry name" value="G PROTEIN-COUPLED RECEPTOR 157-RELATED"/>
    <property type="match status" value="1"/>
</dbReference>
<keyword evidence="10" id="KW-1185">Reference proteome</keyword>
<evidence type="ECO:0000256" key="2">
    <source>
        <dbReference type="ARBA" id="ARBA00022692"/>
    </source>
</evidence>
<protein>
    <recommendedName>
        <fullName evidence="11">G protein-coupled glucose receptor regulating Gpa2-domain-containing protein</fullName>
    </recommendedName>
</protein>
<dbReference type="AlphaFoldDB" id="A0A6A7A980"/>
<dbReference type="Pfam" id="PF11710">
    <property type="entry name" value="Git3"/>
    <property type="match status" value="1"/>
</dbReference>
<evidence type="ECO:0000256" key="6">
    <source>
        <dbReference type="SAM" id="Phobius"/>
    </source>
</evidence>
<keyword evidence="2 6" id="KW-0812">Transmembrane</keyword>
<feature type="transmembrane region" description="Helical" evidence="6">
    <location>
        <begin position="63"/>
        <end position="86"/>
    </location>
</feature>
<feature type="compositionally biased region" description="Basic and acidic residues" evidence="5">
    <location>
        <begin position="585"/>
        <end position="611"/>
    </location>
</feature>
<gene>
    <name evidence="9" type="ORF">CC86DRAFT_403913</name>
</gene>
<evidence type="ECO:0000256" key="4">
    <source>
        <dbReference type="ARBA" id="ARBA00023136"/>
    </source>
</evidence>
<feature type="transmembrane region" description="Helical" evidence="6">
    <location>
        <begin position="31"/>
        <end position="51"/>
    </location>
</feature>
<dbReference type="SUPFAM" id="SSF81321">
    <property type="entry name" value="Family A G protein-coupled receptor-like"/>
    <property type="match status" value="1"/>
</dbReference>
<evidence type="ECO:0000313" key="9">
    <source>
        <dbReference type="EMBL" id="KAF2829267.1"/>
    </source>
</evidence>
<comment type="subcellular location">
    <subcellularLocation>
        <location evidence="1">Membrane</location>
        <topology evidence="1">Multi-pass membrane protein</topology>
    </subcellularLocation>
</comment>
<keyword evidence="3 6" id="KW-1133">Transmembrane helix</keyword>
<dbReference type="OrthoDB" id="5368598at2759"/>
<evidence type="ECO:0000256" key="1">
    <source>
        <dbReference type="ARBA" id="ARBA00004141"/>
    </source>
</evidence>
<dbReference type="InterPro" id="IPR023041">
    <property type="entry name" value="Glucose_rcpt_Git3-like_N"/>
</dbReference>
<dbReference type="InterPro" id="IPR022596">
    <property type="entry name" value="GPR1/2/3_C"/>
</dbReference>
<feature type="domain" description="Glucose receptor Git3-like N-terminal" evidence="7">
    <location>
        <begin position="27"/>
        <end position="217"/>
    </location>
</feature>
<feature type="compositionally biased region" description="Polar residues" evidence="5">
    <location>
        <begin position="293"/>
        <end position="314"/>
    </location>
</feature>
<dbReference type="Gene3D" id="1.20.1070.10">
    <property type="entry name" value="Rhodopsin 7-helix transmembrane proteins"/>
    <property type="match status" value="1"/>
</dbReference>
<proteinExistence type="predicted"/>
<evidence type="ECO:0000313" key="10">
    <source>
        <dbReference type="Proteomes" id="UP000799424"/>
    </source>
</evidence>
<organism evidence="9 10">
    <name type="scientific">Ophiobolus disseminans</name>
    <dbReference type="NCBI Taxonomy" id="1469910"/>
    <lineage>
        <taxon>Eukaryota</taxon>
        <taxon>Fungi</taxon>
        <taxon>Dikarya</taxon>
        <taxon>Ascomycota</taxon>
        <taxon>Pezizomycotina</taxon>
        <taxon>Dothideomycetes</taxon>
        <taxon>Pleosporomycetidae</taxon>
        <taxon>Pleosporales</taxon>
        <taxon>Pleosporineae</taxon>
        <taxon>Phaeosphaeriaceae</taxon>
        <taxon>Ophiobolus</taxon>
    </lineage>
</organism>
<feature type="transmembrane region" description="Helical" evidence="6">
    <location>
        <begin position="191"/>
        <end position="213"/>
    </location>
</feature>
<sequence>MHHSALAMLGPDSAYTSAEARDLQRTYQVRLVALSCSGASVMASVVAFYWFCRMEKLFRHRLIMLLVYGDLTRSVWYFVFAVFSLARGTVKTETNFCQASGFFIQYGAETSDYAVLVMAVHSALQVFRPATRGTSDGLYKYRYYLYFGGLVLPGTMASLAFINPESAYLSQGAFCTLPIRPFWYRLALAWIPRYLIAAIIVSLAIAIYAYVGFEFRSYAKFSRSLQTSTTNTTRGDSHVDRDAEAAVDHSNSAGEDHESCGRRASSIAHDVVASQRRGSAVVFATERHTINGATTGLTQSLPSSPKQLPLQRTPSVRPPLFAIPSGQTIKPESIPSPFGEPRGGPLSPALHQPSDSLSTETTQTHVIRNDPPSARETSPTPPATRHLHRQRMRIHRQLRLMFIYPLVYTLMWLIPFIQHCMMYSDRFAHHPIWFFRIGTTICITSMGFVDCLIFSLREKPWRTIQTSDGTIWGSLAVWRSPQLSNAGISMSVNGGISGGRVVLGSTDDGETRIARMRSSIRTSASDDFTRLAAEQARVRLDLEREERLARMKERVEKRKASVGCGSEEYVSGESRYSGDGDEGVDSGKGKEKEKDWEADMVDRVDWEKEGN</sequence>
<dbReference type="GO" id="GO:0005886">
    <property type="term" value="C:plasma membrane"/>
    <property type="evidence" value="ECO:0007669"/>
    <property type="project" value="TreeGrafter"/>
</dbReference>